<dbReference type="AlphaFoldDB" id="A0A1E8Q310"/>
<reference evidence="2 3" key="1">
    <citation type="submission" date="2016-09" db="EMBL/GenBank/DDBJ databases">
        <title>genome sequence of Mycobacterium sp. 739 SCH.</title>
        <authorList>
            <person name="Greninger A.L."/>
            <person name="Qin X."/>
            <person name="Jerome K."/>
            <person name="Vora S."/>
            <person name="Quinn K."/>
        </authorList>
    </citation>
    <scope>NUCLEOTIDE SEQUENCE [LARGE SCALE GENOMIC DNA]</scope>
    <source>
        <strain evidence="2 3">SCH</strain>
    </source>
</reference>
<proteinExistence type="predicted"/>
<name>A0A1E8Q310_9MYCO</name>
<dbReference type="PANTHER" id="PTHR12126:SF11">
    <property type="entry name" value="NADH DEHYDROGENASE [UBIQUINONE] 1 ALPHA SUBCOMPLEX SUBUNIT 9, MITOCHONDRIAL"/>
    <property type="match status" value="1"/>
</dbReference>
<dbReference type="InterPro" id="IPR016040">
    <property type="entry name" value="NAD(P)-bd_dom"/>
</dbReference>
<dbReference type="GO" id="GO:0044877">
    <property type="term" value="F:protein-containing complex binding"/>
    <property type="evidence" value="ECO:0007669"/>
    <property type="project" value="TreeGrafter"/>
</dbReference>
<gene>
    <name evidence="2" type="ORF">BEL07_15590</name>
</gene>
<organism evidence="2 3">
    <name type="scientific">Mycolicibacterium grossiae</name>
    <dbReference type="NCBI Taxonomy" id="1552759"/>
    <lineage>
        <taxon>Bacteria</taxon>
        <taxon>Bacillati</taxon>
        <taxon>Actinomycetota</taxon>
        <taxon>Actinomycetes</taxon>
        <taxon>Mycobacteriales</taxon>
        <taxon>Mycobacteriaceae</taxon>
        <taxon>Mycolicibacterium</taxon>
    </lineage>
</organism>
<evidence type="ECO:0000313" key="2">
    <source>
        <dbReference type="EMBL" id="OFJ52787.1"/>
    </source>
</evidence>
<keyword evidence="3" id="KW-1185">Reference proteome</keyword>
<evidence type="ECO:0000313" key="3">
    <source>
        <dbReference type="Proteomes" id="UP000178953"/>
    </source>
</evidence>
<dbReference type="PANTHER" id="PTHR12126">
    <property type="entry name" value="NADH-UBIQUINONE OXIDOREDUCTASE 39 KDA SUBUNIT-RELATED"/>
    <property type="match status" value="1"/>
</dbReference>
<dbReference type="Proteomes" id="UP000178953">
    <property type="component" value="Unassembled WGS sequence"/>
</dbReference>
<dbReference type="SUPFAM" id="SSF51735">
    <property type="entry name" value="NAD(P)-binding Rossmann-fold domains"/>
    <property type="match status" value="1"/>
</dbReference>
<sequence length="247" mass="25603">MKITVVGATGQIGSQVVALLTGAGHQVTAASRSSGVDAISGNGVAEAFDGADVIVDVLNSPTLEPGPALEFFTDSASTLLMAAKNAAVQHYVLLSIVGVDGIDADGYLRGKLLQEELVSAAGVPYTIVRATQFHEFTEGIADSLVVDGEIRAPDALIQPVAAAEVAGLIARVAAEAPRNGVLELGGPEKMPFAEMAHTVFTLRGKNVPITVDPQATYFGVPVERNSLVTDDGAELGSTRLIDWLGRR</sequence>
<evidence type="ECO:0000259" key="1">
    <source>
        <dbReference type="Pfam" id="PF13460"/>
    </source>
</evidence>
<dbReference type="Pfam" id="PF13460">
    <property type="entry name" value="NAD_binding_10"/>
    <property type="match status" value="1"/>
</dbReference>
<protein>
    <submittedName>
        <fullName evidence="2">LysR family transcriptional regulator</fullName>
    </submittedName>
</protein>
<feature type="domain" description="NAD(P)-binding" evidence="1">
    <location>
        <begin position="7"/>
        <end position="173"/>
    </location>
</feature>
<dbReference type="InterPro" id="IPR051207">
    <property type="entry name" value="ComplexI_NDUFA9_subunit"/>
</dbReference>
<dbReference type="OrthoDB" id="9771302at2"/>
<dbReference type="EMBL" id="MCHX01000034">
    <property type="protein sequence ID" value="OFJ52787.1"/>
    <property type="molecule type" value="Genomic_DNA"/>
</dbReference>
<dbReference type="InterPro" id="IPR036291">
    <property type="entry name" value="NAD(P)-bd_dom_sf"/>
</dbReference>
<dbReference type="RefSeq" id="WP_070354027.1">
    <property type="nucleotide sequence ID" value="NZ_CP043474.1"/>
</dbReference>
<accession>A0A1E8Q310</accession>
<dbReference type="Gene3D" id="3.40.50.720">
    <property type="entry name" value="NAD(P)-binding Rossmann-like Domain"/>
    <property type="match status" value="1"/>
</dbReference>
<comment type="caution">
    <text evidence="2">The sequence shown here is derived from an EMBL/GenBank/DDBJ whole genome shotgun (WGS) entry which is preliminary data.</text>
</comment>